<evidence type="ECO:0000313" key="3">
    <source>
        <dbReference type="EMBL" id="TGE15345.1"/>
    </source>
</evidence>
<accession>A0A380FW92</accession>
<evidence type="ECO:0000313" key="4">
    <source>
        <dbReference type="Proteomes" id="UP000254047"/>
    </source>
</evidence>
<dbReference type="EMBL" id="SRLS01000024">
    <property type="protein sequence ID" value="TGE15345.1"/>
    <property type="molecule type" value="Genomic_DNA"/>
</dbReference>
<reference evidence="2 4" key="1">
    <citation type="submission" date="2018-06" db="EMBL/GenBank/DDBJ databases">
        <authorList>
            <consortium name="Pathogen Informatics"/>
            <person name="Doyle S."/>
        </authorList>
    </citation>
    <scope>NUCLEOTIDE SEQUENCE [LARGE SCALE GENOMIC DNA]</scope>
    <source>
        <strain evidence="2 4">NCTC13830</strain>
    </source>
</reference>
<dbReference type="AlphaFoldDB" id="A0A380FW92"/>
<reference evidence="3 5" key="2">
    <citation type="submission" date="2019-04" db="EMBL/GenBank/DDBJ databases">
        <title>Genomic characterization of Staphylococcus petrasii strains.</title>
        <authorList>
            <person name="Vrbovska V."/>
            <person name="Kovarovic V."/>
            <person name="Maslanova I."/>
            <person name="Indrakova A."/>
            <person name="Petras P."/>
            <person name="Sedo O."/>
            <person name="Svec P."/>
            <person name="Fisarova L."/>
            <person name="Sedlacek I."/>
            <person name="Doskar J."/>
            <person name="Pantucek R."/>
        </authorList>
    </citation>
    <scope>NUCLEOTIDE SEQUENCE [LARGE SCALE GENOMIC DNA]</scope>
    <source>
        <strain evidence="3 5">P5404</strain>
    </source>
</reference>
<dbReference type="OrthoDB" id="2414484at2"/>
<dbReference type="EMBL" id="UHDO01000001">
    <property type="protein sequence ID" value="SUM42547.1"/>
    <property type="molecule type" value="Genomic_DNA"/>
</dbReference>
<keyword evidence="5" id="KW-1185">Reference proteome</keyword>
<proteinExistence type="predicted"/>
<evidence type="ECO:0000313" key="2">
    <source>
        <dbReference type="EMBL" id="SUM42547.1"/>
    </source>
</evidence>
<feature type="region of interest" description="Disordered" evidence="1">
    <location>
        <begin position="36"/>
        <end position="187"/>
    </location>
</feature>
<organism evidence="2 4">
    <name type="scientific">Staphylococcus petrasii</name>
    <dbReference type="NCBI Taxonomy" id="1276936"/>
    <lineage>
        <taxon>Bacteria</taxon>
        <taxon>Bacillati</taxon>
        <taxon>Bacillota</taxon>
        <taxon>Bacilli</taxon>
        <taxon>Bacillales</taxon>
        <taxon>Staphylococcaceae</taxon>
        <taxon>Staphylococcus</taxon>
    </lineage>
</organism>
<evidence type="ECO:0008006" key="6">
    <source>
        <dbReference type="Google" id="ProtNLM"/>
    </source>
</evidence>
<dbReference type="Proteomes" id="UP000254047">
    <property type="component" value="Unassembled WGS sequence"/>
</dbReference>
<gene>
    <name evidence="3" type="ORF">BJR09_11725</name>
    <name evidence="2" type="ORF">NCTC13830_00066</name>
</gene>
<feature type="compositionally biased region" description="Basic and acidic residues" evidence="1">
    <location>
        <begin position="85"/>
        <end position="106"/>
    </location>
</feature>
<evidence type="ECO:0000256" key="1">
    <source>
        <dbReference type="SAM" id="MobiDB-lite"/>
    </source>
</evidence>
<dbReference type="RefSeq" id="WP_053027484.1">
    <property type="nucleotide sequence ID" value="NZ_PPQT01000262.1"/>
</dbReference>
<evidence type="ECO:0000313" key="5">
    <source>
        <dbReference type="Proteomes" id="UP000297598"/>
    </source>
</evidence>
<feature type="compositionally biased region" description="Polar residues" evidence="1">
    <location>
        <begin position="63"/>
        <end position="81"/>
    </location>
</feature>
<feature type="compositionally biased region" description="Basic and acidic residues" evidence="1">
    <location>
        <begin position="160"/>
        <end position="173"/>
    </location>
</feature>
<sequence length="187" mass="21095">MKKLLMVFASIALIAIILAAGVFGYSSFKNLTYIKEDKKTEEVSKKKQNKKQDNESNNDDNTDQNQKMNSEQQKQSEQATTENNNKGEENKELNLEDEIAKADKNGDGIATTDEMTPELEKLADQGLIQPVTPEMANPENHKEYEEDNGSSSEDEDMSEAYERQKEIYEKQARGELPQPGEGPITEE</sequence>
<protein>
    <recommendedName>
        <fullName evidence="6">EF-hand domain-containing protein</fullName>
    </recommendedName>
</protein>
<feature type="compositionally biased region" description="Acidic residues" evidence="1">
    <location>
        <begin position="145"/>
        <end position="159"/>
    </location>
</feature>
<feature type="compositionally biased region" description="Basic and acidic residues" evidence="1">
    <location>
        <begin position="36"/>
        <end position="54"/>
    </location>
</feature>
<name>A0A380FW92_9STAP</name>
<dbReference type="Proteomes" id="UP000297598">
    <property type="component" value="Unassembled WGS sequence"/>
</dbReference>